<keyword evidence="2" id="KW-0732">Signal</keyword>
<accession>A0A9X1NB71</accession>
<comment type="caution">
    <text evidence="4">The sequence shown here is derived from an EMBL/GenBank/DDBJ whole genome shotgun (WGS) entry which is preliminary data.</text>
</comment>
<reference evidence="4" key="1">
    <citation type="submission" date="2021-11" db="EMBL/GenBank/DDBJ databases">
        <title>Streptomyces corallinus and Kineosporia corallina sp. nov., two new coral-derived marine actinobacteria.</title>
        <authorList>
            <person name="Buangrab K."/>
            <person name="Sutthacheep M."/>
            <person name="Yeemin T."/>
            <person name="Harunari E."/>
            <person name="Igarashi Y."/>
            <person name="Sripreechasak P."/>
            <person name="Kanchanasin P."/>
            <person name="Tanasupawat S."/>
            <person name="Phongsopitanun W."/>
        </authorList>
    </citation>
    <scope>NUCLEOTIDE SEQUENCE</scope>
    <source>
        <strain evidence="4">JCM 31032</strain>
    </source>
</reference>
<feature type="chain" id="PRO_5040753484" evidence="2">
    <location>
        <begin position="23"/>
        <end position="302"/>
    </location>
</feature>
<dbReference type="PANTHER" id="PTHR24094">
    <property type="entry name" value="SECRETED PROTEIN"/>
    <property type="match status" value="1"/>
</dbReference>
<keyword evidence="4" id="KW-0378">Hydrolase</keyword>
<name>A0A9X1NB71_9ACTN</name>
<dbReference type="InterPro" id="IPR011089">
    <property type="entry name" value="GmrSD_C"/>
</dbReference>
<organism evidence="4 5">
    <name type="scientific">Kineosporia babensis</name>
    <dbReference type="NCBI Taxonomy" id="499548"/>
    <lineage>
        <taxon>Bacteria</taxon>
        <taxon>Bacillati</taxon>
        <taxon>Actinomycetota</taxon>
        <taxon>Actinomycetes</taxon>
        <taxon>Kineosporiales</taxon>
        <taxon>Kineosporiaceae</taxon>
        <taxon>Kineosporia</taxon>
    </lineage>
</organism>
<feature type="region of interest" description="Disordered" evidence="1">
    <location>
        <begin position="232"/>
        <end position="302"/>
    </location>
</feature>
<dbReference type="AlphaFoldDB" id="A0A9X1NB71"/>
<evidence type="ECO:0000313" key="5">
    <source>
        <dbReference type="Proteomes" id="UP001138997"/>
    </source>
</evidence>
<evidence type="ECO:0000256" key="1">
    <source>
        <dbReference type="SAM" id="MobiDB-lite"/>
    </source>
</evidence>
<evidence type="ECO:0000313" key="4">
    <source>
        <dbReference type="EMBL" id="MCD5310071.1"/>
    </source>
</evidence>
<dbReference type="PANTHER" id="PTHR24094:SF15">
    <property type="entry name" value="AMP-DEPENDENT SYNTHETASE_LIGASE DOMAIN-CONTAINING PROTEIN-RELATED"/>
    <property type="match status" value="1"/>
</dbReference>
<evidence type="ECO:0000259" key="3">
    <source>
        <dbReference type="Pfam" id="PF07510"/>
    </source>
</evidence>
<dbReference type="PROSITE" id="PS51257">
    <property type="entry name" value="PROKAR_LIPOPROTEIN"/>
    <property type="match status" value="1"/>
</dbReference>
<keyword evidence="5" id="KW-1185">Reference proteome</keyword>
<feature type="compositionally biased region" description="Basic and acidic residues" evidence="1">
    <location>
        <begin position="290"/>
        <end position="302"/>
    </location>
</feature>
<dbReference type="EMBL" id="JAJOMB010000002">
    <property type="protein sequence ID" value="MCD5310071.1"/>
    <property type="molecule type" value="Genomic_DNA"/>
</dbReference>
<gene>
    <name evidence="4" type="ORF">LR394_04135</name>
</gene>
<proteinExistence type="predicted"/>
<dbReference type="Proteomes" id="UP001138997">
    <property type="component" value="Unassembled WGS sequence"/>
</dbReference>
<keyword evidence="4" id="KW-0540">Nuclease</keyword>
<dbReference type="GO" id="GO:0004519">
    <property type="term" value="F:endonuclease activity"/>
    <property type="evidence" value="ECO:0007669"/>
    <property type="project" value="UniProtKB-KW"/>
</dbReference>
<dbReference type="Pfam" id="PF07510">
    <property type="entry name" value="GmrSD_C"/>
    <property type="match status" value="1"/>
</dbReference>
<dbReference type="RefSeq" id="WP_231439000.1">
    <property type="nucleotide sequence ID" value="NZ_JAJOMB010000002.1"/>
</dbReference>
<keyword evidence="4" id="KW-0255">Endonuclease</keyword>
<evidence type="ECO:0000256" key="2">
    <source>
        <dbReference type="SAM" id="SignalP"/>
    </source>
</evidence>
<feature type="domain" description="GmrSD restriction endonucleases C-terminal" evidence="3">
    <location>
        <begin position="88"/>
        <end position="223"/>
    </location>
</feature>
<sequence>MNLVRSSGSALLALALALGLSGCDVDLGLGSASASEDSTGADVQDANDGPLATKVLDTLSVKGRAASTGYSREEFGSAWKDVDQNGCDQRNDVLKRDLTGEKFRDGTKECVVISGTLEDRYTGETIEFSKERASEIQIDHVVALQNAWVTGAFQWTEEKRTEFANDPLNLLAADGPANSSKGAGDAATWLPSNKSFRCDYVARQIAVKSKYGNWVTSGEKKAISGILESCPEQKVPTSGAVPAPEGDAPADKNADAESDNGDAETPGAFCSSEGEKAKDSDGDTLTCSTKGDDDRARWRSAG</sequence>
<feature type="signal peptide" evidence="2">
    <location>
        <begin position="1"/>
        <end position="22"/>
    </location>
</feature>
<protein>
    <submittedName>
        <fullName evidence="4">HNH endonuclease family protein</fullName>
    </submittedName>
</protein>